<dbReference type="OrthoDB" id="6173214at2"/>
<dbReference type="Gene3D" id="1.10.10.10">
    <property type="entry name" value="Winged helix-like DNA-binding domain superfamily/Winged helix DNA-binding domain"/>
    <property type="match status" value="1"/>
</dbReference>
<accession>A0A1H0LTK7</accession>
<dbReference type="InterPro" id="IPR036388">
    <property type="entry name" value="WH-like_DNA-bd_sf"/>
</dbReference>
<organism evidence="2 3">
    <name type="scientific">Halomonas shengliensis</name>
    <dbReference type="NCBI Taxonomy" id="419597"/>
    <lineage>
        <taxon>Bacteria</taxon>
        <taxon>Pseudomonadati</taxon>
        <taxon>Pseudomonadota</taxon>
        <taxon>Gammaproteobacteria</taxon>
        <taxon>Oceanospirillales</taxon>
        <taxon>Halomonadaceae</taxon>
        <taxon>Halomonas</taxon>
    </lineage>
</organism>
<keyword evidence="3" id="KW-1185">Reference proteome</keyword>
<gene>
    <name evidence="2" type="ORF">SAMN04487957_110102</name>
</gene>
<dbReference type="InterPro" id="IPR016032">
    <property type="entry name" value="Sig_transdc_resp-reg_C-effctor"/>
</dbReference>
<evidence type="ECO:0000313" key="3">
    <source>
        <dbReference type="Proteomes" id="UP000199075"/>
    </source>
</evidence>
<dbReference type="AlphaFoldDB" id="A0A1H0LTK7"/>
<dbReference type="InterPro" id="IPR000792">
    <property type="entry name" value="Tscrpt_reg_LuxR_C"/>
</dbReference>
<dbReference type="EMBL" id="FNIV01000010">
    <property type="protein sequence ID" value="SDO71497.1"/>
    <property type="molecule type" value="Genomic_DNA"/>
</dbReference>
<dbReference type="SMART" id="SM00421">
    <property type="entry name" value="HTH_LUXR"/>
    <property type="match status" value="1"/>
</dbReference>
<proteinExistence type="predicted"/>
<protein>
    <submittedName>
        <fullName evidence="2">Regulatory protein, luxR family</fullName>
    </submittedName>
</protein>
<dbReference type="RefSeq" id="WP_089680318.1">
    <property type="nucleotide sequence ID" value="NZ_FNIV01000010.1"/>
</dbReference>
<sequence>MEITLGNWKAIAHDERAAPGFTLMEATYLLHAAAGMTRKEIAKATGRSPATVRHGLDRAYHKVGAYRVTAAVAEAIRRGWIAPLVLALIVSSLNQDSDELMRVRQPVTRRQPVTATSRVARRDLGSVYA</sequence>
<dbReference type="Proteomes" id="UP000199075">
    <property type="component" value="Unassembled WGS sequence"/>
</dbReference>
<reference evidence="3" key="1">
    <citation type="submission" date="2016-10" db="EMBL/GenBank/DDBJ databases">
        <authorList>
            <person name="Varghese N."/>
            <person name="Submissions S."/>
        </authorList>
    </citation>
    <scope>NUCLEOTIDE SEQUENCE [LARGE SCALE GENOMIC DNA]</scope>
    <source>
        <strain evidence="3">CGMCC 1.6444</strain>
    </source>
</reference>
<feature type="domain" description="HTH luxR-type" evidence="1">
    <location>
        <begin position="14"/>
        <end position="79"/>
    </location>
</feature>
<dbReference type="PROSITE" id="PS50043">
    <property type="entry name" value="HTH_LUXR_2"/>
    <property type="match status" value="1"/>
</dbReference>
<evidence type="ECO:0000259" key="1">
    <source>
        <dbReference type="PROSITE" id="PS50043"/>
    </source>
</evidence>
<dbReference type="GO" id="GO:0006355">
    <property type="term" value="P:regulation of DNA-templated transcription"/>
    <property type="evidence" value="ECO:0007669"/>
    <property type="project" value="InterPro"/>
</dbReference>
<dbReference type="SUPFAM" id="SSF46894">
    <property type="entry name" value="C-terminal effector domain of the bipartite response regulators"/>
    <property type="match status" value="1"/>
</dbReference>
<evidence type="ECO:0000313" key="2">
    <source>
        <dbReference type="EMBL" id="SDO71497.1"/>
    </source>
</evidence>
<dbReference type="STRING" id="419597.SAMN04487957_110102"/>
<dbReference type="GO" id="GO:0003677">
    <property type="term" value="F:DNA binding"/>
    <property type="evidence" value="ECO:0007669"/>
    <property type="project" value="InterPro"/>
</dbReference>
<name>A0A1H0LTK7_9GAMM</name>